<dbReference type="PROSITE" id="PS51450">
    <property type="entry name" value="LRR"/>
    <property type="match status" value="2"/>
</dbReference>
<dbReference type="OrthoDB" id="676979at2759"/>
<name>A0A084WN77_ANOSI</name>
<dbReference type="VEuPathDB" id="VectorBase:ASIC019755"/>
<protein>
    <submittedName>
        <fullName evidence="3">AGAP007445-PA-like protein</fullName>
    </submittedName>
</protein>
<dbReference type="AlphaFoldDB" id="A0A084WN77"/>
<dbReference type="SMART" id="SM00369">
    <property type="entry name" value="LRR_TYP"/>
    <property type="match status" value="12"/>
</dbReference>
<evidence type="ECO:0000313" key="4">
    <source>
        <dbReference type="EnsemblMetazoa" id="ASIC019755-PA"/>
    </source>
</evidence>
<dbReference type="EMBL" id="KE525352">
    <property type="protein sequence ID" value="KFB51671.1"/>
    <property type="molecule type" value="Genomic_DNA"/>
</dbReference>
<dbReference type="InterPro" id="IPR001611">
    <property type="entry name" value="Leu-rich_rpt"/>
</dbReference>
<dbReference type="EMBL" id="ATLV01024572">
    <property type="status" value="NOT_ANNOTATED_CDS"/>
    <property type="molecule type" value="Genomic_DNA"/>
</dbReference>
<sequence>MSSNLLSRVPRRLVNSATLSRPQSIRLCDSFLPLIWTVLLLHAQDSYIAVVDGALCLRDYPGFCTLAEMSPHQENWQTSFVEAIGAQYRNVVVKRVYLPVHFQMERFLETMAVYFNDCKFQHYHESIFPITHIVTFITIAVDHATKLQHLQLAPNEYLERLYIVDSAIESVPRTVANLKKLQFLGIDKALLRVLDLNLFCTLPYLRSVQFVDNRISLVLSTDPQNCASSLKDLDLKNNRLTNLNLAAFVPFVYLSRLILEGNGILSVFSTSRITLLHLSLLSLMGNKLSFFDTDQLFLPECGAIDLTNNLLKKVPTLSDKSVPNLEVLTLKGNQLSTVDLANFQKLQQLAHLDLSENLLTSVYASMPVHLPTLNQLGLGGNRLSSLSTQNWNFTNLANIILDRNLFDQVPTQILRNGVIQQLDMRSNPIRCILCCCLFWVIIYLDVPTTGQQCVSTFSGVCTISEISTAKNGWASSIRAASYPTIVVNKLLIPASPKALPAFIQIVSNITSTLEFVFYREKALLLVRQTPLGYLRINNAPFLEQLILEPNDYLFELTVYNGLIKYLPMTIRYIRNLEALSIQRMQLTQFNLNMFSDSQILTEVTVSNNMISELIVSSLTSALEFVFYQEKALLLARQTPLAYLRINNAPFLEQLILEPNDYLLELAVYNSSIKYLSLTVRYTQLTQFNLNMFSESQMLTEVTVSNNMISELVVTNQTVHIEFLAAVLCFCLFWVIIYLDVPTIGQECVPAVRGVCTFPQISTTKSGWASSIRTATYPTIVVNKLLIPASPKALPAFIQIVGNLAKNLEFMFYQEKILVLTRQTSLAYLSVNNCPFLEQLILEPNDYLLELSVYNGSIKYLPMTVRDIRNLKVLNVRYTQLTNLNLNVFSESQMLTEVTVNNNMIRNIVGTNRTVYIEFLAISNNRLTTVNMAFFKQIRNLTRLDLKNNQIVQIWSSEAVVLPMLSYFALDQNNLTSIQLNLVEIPKLAYLFLGHNKLTIFPRSLNKFPKLRTIDLHRNSLAFFDLTVLGTVPNLAMLDLQENQIASITTKTTIQHEAIEQLDFGNNGLKAVNFTGCSFPKLKYIDLGYNKVTTVVPNIFQQFPKAALYLTGINMSCSDLKGYTSEIYNLRLNVDTAWGSNVCSTRAHIQITNSKRACCLETQ</sequence>
<reference evidence="4" key="2">
    <citation type="submission" date="2020-05" db="UniProtKB">
        <authorList>
            <consortium name="EnsemblMetazoa"/>
        </authorList>
    </citation>
    <scope>IDENTIFICATION</scope>
</reference>
<dbReference type="InterPro" id="IPR050333">
    <property type="entry name" value="SLRP"/>
</dbReference>
<dbReference type="Proteomes" id="UP000030765">
    <property type="component" value="Unassembled WGS sequence"/>
</dbReference>
<evidence type="ECO:0000313" key="5">
    <source>
        <dbReference type="Proteomes" id="UP000030765"/>
    </source>
</evidence>
<organism evidence="3">
    <name type="scientific">Anopheles sinensis</name>
    <name type="common">Mosquito</name>
    <dbReference type="NCBI Taxonomy" id="74873"/>
    <lineage>
        <taxon>Eukaryota</taxon>
        <taxon>Metazoa</taxon>
        <taxon>Ecdysozoa</taxon>
        <taxon>Arthropoda</taxon>
        <taxon>Hexapoda</taxon>
        <taxon>Insecta</taxon>
        <taxon>Pterygota</taxon>
        <taxon>Neoptera</taxon>
        <taxon>Endopterygota</taxon>
        <taxon>Diptera</taxon>
        <taxon>Nematocera</taxon>
        <taxon>Culicoidea</taxon>
        <taxon>Culicidae</taxon>
        <taxon>Anophelinae</taxon>
        <taxon>Anopheles</taxon>
    </lineage>
</organism>
<dbReference type="STRING" id="74873.A0A084WN77"/>
<proteinExistence type="predicted"/>
<keyword evidence="2" id="KW-0677">Repeat</keyword>
<evidence type="ECO:0000256" key="1">
    <source>
        <dbReference type="ARBA" id="ARBA00022614"/>
    </source>
</evidence>
<dbReference type="PANTHER" id="PTHR45712">
    <property type="entry name" value="AGAP008170-PA"/>
    <property type="match status" value="1"/>
</dbReference>
<reference evidence="3 5" key="1">
    <citation type="journal article" date="2014" name="BMC Genomics">
        <title>Genome sequence of Anopheles sinensis provides insight into genetics basis of mosquito competence for malaria parasites.</title>
        <authorList>
            <person name="Zhou D."/>
            <person name="Zhang D."/>
            <person name="Ding G."/>
            <person name="Shi L."/>
            <person name="Hou Q."/>
            <person name="Ye Y."/>
            <person name="Xu Y."/>
            <person name="Zhou H."/>
            <person name="Xiong C."/>
            <person name="Li S."/>
            <person name="Yu J."/>
            <person name="Hong S."/>
            <person name="Yu X."/>
            <person name="Zou P."/>
            <person name="Chen C."/>
            <person name="Chang X."/>
            <person name="Wang W."/>
            <person name="Lv Y."/>
            <person name="Sun Y."/>
            <person name="Ma L."/>
            <person name="Shen B."/>
            <person name="Zhu C."/>
        </authorList>
    </citation>
    <scope>NUCLEOTIDE SEQUENCE [LARGE SCALE GENOMIC DNA]</scope>
</reference>
<accession>A0A084WN77</accession>
<dbReference type="SUPFAM" id="SSF52058">
    <property type="entry name" value="L domain-like"/>
    <property type="match status" value="3"/>
</dbReference>
<dbReference type="VEuPathDB" id="VectorBase:ASIS016808"/>
<dbReference type="InterPro" id="IPR003591">
    <property type="entry name" value="Leu-rich_rpt_typical-subtyp"/>
</dbReference>
<dbReference type="InterPro" id="IPR032675">
    <property type="entry name" value="LRR_dom_sf"/>
</dbReference>
<dbReference type="Gene3D" id="3.80.10.10">
    <property type="entry name" value="Ribonuclease Inhibitor"/>
    <property type="match status" value="5"/>
</dbReference>
<keyword evidence="5" id="KW-1185">Reference proteome</keyword>
<dbReference type="EnsemblMetazoa" id="ASIC019755-RA">
    <property type="protein sequence ID" value="ASIC019755-PA"/>
    <property type="gene ID" value="ASIC019755"/>
</dbReference>
<evidence type="ECO:0000256" key="2">
    <source>
        <dbReference type="ARBA" id="ARBA00022737"/>
    </source>
</evidence>
<keyword evidence="1" id="KW-0433">Leucine-rich repeat</keyword>
<evidence type="ECO:0000313" key="3">
    <source>
        <dbReference type="EMBL" id="KFB51671.1"/>
    </source>
</evidence>
<dbReference type="VEuPathDB" id="VectorBase:ASIS014008"/>
<dbReference type="PANTHER" id="PTHR45712:SF22">
    <property type="entry name" value="INSULIN-LIKE GROWTH FACTOR-BINDING PROTEIN COMPLEX ACID LABILE SUBUNIT"/>
    <property type="match status" value="1"/>
</dbReference>
<dbReference type="Pfam" id="PF13855">
    <property type="entry name" value="LRR_8"/>
    <property type="match status" value="2"/>
</dbReference>
<gene>
    <name evidence="3" type="ORF">ZHAS_00019755</name>
</gene>
<dbReference type="VEuPathDB" id="VectorBase:ASIS006459"/>